<evidence type="ECO:0000259" key="1">
    <source>
        <dbReference type="Pfam" id="PF08495"/>
    </source>
</evidence>
<gene>
    <name evidence="2" type="ORF">BD310DRAFT_1039227</name>
</gene>
<evidence type="ECO:0000313" key="2">
    <source>
        <dbReference type="EMBL" id="TBU58431.1"/>
    </source>
</evidence>
<dbReference type="EMBL" id="ML145125">
    <property type="protein sequence ID" value="TBU58431.1"/>
    <property type="molecule type" value="Genomic_DNA"/>
</dbReference>
<name>A0A4Q9PV50_9APHY</name>
<dbReference type="AlphaFoldDB" id="A0A4Q9PV50"/>
<accession>A0A4Q9PV50</accession>
<evidence type="ECO:0000313" key="3">
    <source>
        <dbReference type="Proteomes" id="UP000292082"/>
    </source>
</evidence>
<organism evidence="2 3">
    <name type="scientific">Dichomitus squalens</name>
    <dbReference type="NCBI Taxonomy" id="114155"/>
    <lineage>
        <taxon>Eukaryota</taxon>
        <taxon>Fungi</taxon>
        <taxon>Dikarya</taxon>
        <taxon>Basidiomycota</taxon>
        <taxon>Agaricomycotina</taxon>
        <taxon>Agaricomycetes</taxon>
        <taxon>Polyporales</taxon>
        <taxon>Polyporaceae</taxon>
        <taxon>Dichomitus</taxon>
    </lineage>
</organism>
<proteinExistence type="predicted"/>
<dbReference type="Proteomes" id="UP000292082">
    <property type="component" value="Unassembled WGS sequence"/>
</dbReference>
<protein>
    <recommendedName>
        <fullName evidence="1">FIST domain-containing protein</fullName>
    </recommendedName>
</protein>
<feature type="domain" description="FIST" evidence="1">
    <location>
        <begin position="43"/>
        <end position="252"/>
    </location>
</feature>
<keyword evidence="3" id="KW-1185">Reference proteome</keyword>
<dbReference type="InterPro" id="IPR013702">
    <property type="entry name" value="FIST_domain_N"/>
</dbReference>
<sequence length="425" mass="45222">MALHTSTFISRNTADLLAHISHLRPTLSAHPLLYTISVSQLTDPAQLSQLVSSVQSISSNSVGSLSAPIPSARSAWQQRTALSLASFDDAHATLFRSAIPGRKAAQVGRWHAIHQKEKEPDNMDYSQRIDWENALADSHQGSTLPSALQSLSADSVNGVLYLSDKAPEGLTSALGKYRNATKLAFIGTSTPFVTGRPYTLFHNDAVYSDGAVGVCLSTPTLPSLRSDFPGLEAVTRPMLVTSTEGNLVNALDSANPSRLLLHALQNHPAAPTPENQNVPKELRVYIGTLNQHKGVYEVSQLFYVMSGDPSRGSIALDSDTAPAEGSLVQFFVLPPSAKADVLGEAQRRSGAPRSLTFATTSVEELSAASPAEDEDGPEDDTVVLPDVFLAASENGCLVSRAGESGSEKPWKSVVPGGLTSLRWSV</sequence>
<reference evidence="2 3" key="1">
    <citation type="submission" date="2019-01" db="EMBL/GenBank/DDBJ databases">
        <title>Draft genome sequences of three monokaryotic isolates of the white-rot basidiomycete fungus Dichomitus squalens.</title>
        <authorList>
            <consortium name="DOE Joint Genome Institute"/>
            <person name="Lopez S.C."/>
            <person name="Andreopoulos B."/>
            <person name="Pangilinan J."/>
            <person name="Lipzen A."/>
            <person name="Riley R."/>
            <person name="Ahrendt S."/>
            <person name="Ng V."/>
            <person name="Barry K."/>
            <person name="Daum C."/>
            <person name="Grigoriev I.V."/>
            <person name="Hilden K.S."/>
            <person name="Makela M.R."/>
            <person name="de Vries R.P."/>
        </authorList>
    </citation>
    <scope>NUCLEOTIDE SEQUENCE [LARGE SCALE GENOMIC DNA]</scope>
    <source>
        <strain evidence="2 3">CBS 464.89</strain>
    </source>
</reference>
<dbReference type="Pfam" id="PF08495">
    <property type="entry name" value="FIST"/>
    <property type="match status" value="1"/>
</dbReference>